<dbReference type="SUPFAM" id="SSF54593">
    <property type="entry name" value="Glyoxalase/Bleomycin resistance protein/Dihydroxybiphenyl dioxygenase"/>
    <property type="match status" value="1"/>
</dbReference>
<accession>A0A1D7W2W6</accession>
<feature type="domain" description="VOC" evidence="1">
    <location>
        <begin position="1"/>
        <end position="110"/>
    </location>
</feature>
<dbReference type="AlphaFoldDB" id="A0A1D7W2W6"/>
<proteinExistence type="predicted"/>
<reference evidence="3 10" key="7">
    <citation type="submission" date="2019-01" db="EMBL/GenBank/DDBJ databases">
        <title>Comparative genomic analysis of Brevibacterium aurantiacum sheds light on its evolution and its adaptation to smear-ripened cheeses.</title>
        <authorList>
            <person name="Moineau S."/>
        </authorList>
    </citation>
    <scope>NUCLEOTIDE SEQUENCE [LARGE SCALE GENOMIC DNA]</scope>
    <source>
        <strain evidence="3 10">SMQ-1417</strain>
    </source>
</reference>
<keyword evidence="2" id="KW-0560">Oxidoreductase</keyword>
<reference evidence="2" key="1">
    <citation type="submission" date="2016-09" db="EMBL/GenBank/DDBJ databases">
        <title>Complete Genome Sequence of Brevibacterium aurantiacum SMQ-1335.</title>
        <authorList>
            <person name="de Melo A.G."/>
            <person name="Labrie S.J."/>
            <person name="Dumaresq J."/>
            <person name="Roberts R.J."/>
            <person name="Tremblay D.M."/>
            <person name="Moineau S."/>
        </authorList>
    </citation>
    <scope>NUCLEOTIDE SEQUENCE</scope>
    <source>
        <strain evidence="2">SMQ-1335</strain>
    </source>
</reference>
<dbReference type="EMBL" id="NRGP01000027">
    <property type="protein sequence ID" value="PCC45409.1"/>
    <property type="molecule type" value="Genomic_DNA"/>
</dbReference>
<accession>A0A2A3Z1L1</accession>
<evidence type="ECO:0000313" key="11">
    <source>
        <dbReference type="Proteomes" id="UP000297736"/>
    </source>
</evidence>
<dbReference type="EMBL" id="CP017150">
    <property type="protein sequence ID" value="AOP53294.1"/>
    <property type="molecule type" value="Genomic_DNA"/>
</dbReference>
<dbReference type="InterPro" id="IPR037523">
    <property type="entry name" value="VOC_core"/>
</dbReference>
<evidence type="ECO:0000259" key="1">
    <source>
        <dbReference type="PROSITE" id="PS51819"/>
    </source>
</evidence>
<dbReference type="KEGG" id="blin:BLSMQ_1584"/>
<evidence type="ECO:0000313" key="7">
    <source>
        <dbReference type="Proteomes" id="UP000094793"/>
    </source>
</evidence>
<dbReference type="EMBL" id="FXYZ01000008">
    <property type="protein sequence ID" value="SMX86722.1"/>
    <property type="molecule type" value="Genomic_DNA"/>
</dbReference>
<protein>
    <submittedName>
        <fullName evidence="2">Glyoxalase/bleomycin resistance protein/dioxygenase</fullName>
    </submittedName>
    <submittedName>
        <fullName evidence="3">Glyoxalase/bleomycin resistance/dioxygenase family protein</fullName>
    </submittedName>
</protein>
<accession>A0A2H1JHV1</accession>
<evidence type="ECO:0000313" key="6">
    <source>
        <dbReference type="EMBL" id="TGD39557.1"/>
    </source>
</evidence>
<evidence type="ECO:0000313" key="2">
    <source>
        <dbReference type="EMBL" id="AOP53294.1"/>
    </source>
</evidence>
<dbReference type="CDD" id="cd06587">
    <property type="entry name" value="VOC"/>
    <property type="match status" value="1"/>
</dbReference>
<reference evidence="7" key="2">
    <citation type="submission" date="2016-09" db="EMBL/GenBank/DDBJ databases">
        <title>Complete Genome Sequence of Brevibacterium linens SMQ-1335.</title>
        <authorList>
            <person name="de Melo A.G."/>
            <person name="Labrie S.J."/>
            <person name="Dumaresq J."/>
            <person name="Roberts R.J."/>
            <person name="Tremblay D.M."/>
            <person name="Moineau S."/>
        </authorList>
    </citation>
    <scope>NUCLEOTIDE SEQUENCE [LARGE SCALE GENOMIC DNA]</scope>
    <source>
        <strain evidence="7">SMQ-1335</strain>
    </source>
</reference>
<keyword evidence="2" id="KW-0223">Dioxygenase</keyword>
<reference evidence="6 11" key="6">
    <citation type="submission" date="2018-10" db="EMBL/GenBank/DDBJ databases">
        <title>Brevibacterium genomes from Austrain hard cheese rinds.</title>
        <authorList>
            <person name="Anast J.M."/>
            <person name="Dzieciol M."/>
            <person name="Schultz D.L."/>
            <person name="Mann E."/>
            <person name="Wagner M."/>
            <person name="Schmitz-Esser S."/>
        </authorList>
    </citation>
    <scope>NUCLEOTIDE SEQUENCE [LARGE SCALE GENOMIC DNA]</scope>
    <source>
        <strain evidence="6 11">L261</strain>
    </source>
</reference>
<evidence type="ECO:0000313" key="3">
    <source>
        <dbReference type="EMBL" id="AZT95343.1"/>
    </source>
</evidence>
<gene>
    <name evidence="5" type="ORF">BAURA63_02262</name>
    <name evidence="2" type="ORF">BLSMQ_1584</name>
    <name evidence="4" type="ORF">CIK64_16340</name>
    <name evidence="3" type="ORF">CXR23_08615</name>
    <name evidence="6" type="ORF">EB834_07305</name>
</gene>
<dbReference type="eggNOG" id="COG0346">
    <property type="taxonomic scope" value="Bacteria"/>
</dbReference>
<dbReference type="GO" id="GO:0051213">
    <property type="term" value="F:dioxygenase activity"/>
    <property type="evidence" value="ECO:0007669"/>
    <property type="project" value="UniProtKB-KW"/>
</dbReference>
<organism evidence="2 7">
    <name type="scientific">Brevibacterium aurantiacum</name>
    <dbReference type="NCBI Taxonomy" id="273384"/>
    <lineage>
        <taxon>Bacteria</taxon>
        <taxon>Bacillati</taxon>
        <taxon>Actinomycetota</taxon>
        <taxon>Actinomycetes</taxon>
        <taxon>Micrococcales</taxon>
        <taxon>Brevibacteriaceae</taxon>
        <taxon>Brevibacterium</taxon>
    </lineage>
</organism>
<reference evidence="4 8" key="3">
    <citation type="journal article" date="2017" name="Elife">
        <title>Extensive horizontal gene transfer in cheese-associated bacteria.</title>
        <authorList>
            <person name="Bonham K.S."/>
            <person name="Wolfe B.E."/>
            <person name="Dutton R.J."/>
        </authorList>
    </citation>
    <scope>NUCLEOTIDE SEQUENCE [LARGE SCALE GENOMIC DNA]</scope>
    <source>
        <strain evidence="4 8">947_7</strain>
    </source>
</reference>
<evidence type="ECO:0000313" key="10">
    <source>
        <dbReference type="Proteomes" id="UP000283000"/>
    </source>
</evidence>
<dbReference type="Proteomes" id="UP000094793">
    <property type="component" value="Chromosome"/>
</dbReference>
<dbReference type="Proteomes" id="UP000283000">
    <property type="component" value="Chromosome"/>
</dbReference>
<name>A0A1D7W2W6_BREAU</name>
<dbReference type="RefSeq" id="WP_069599942.1">
    <property type="nucleotide sequence ID" value="NZ_CP017150.1"/>
</dbReference>
<reference evidence="3 10" key="5">
    <citation type="submission" date="2017-12" db="EMBL/GenBank/DDBJ databases">
        <authorList>
            <person name="Levesque S."/>
        </authorList>
    </citation>
    <scope>NUCLEOTIDE SEQUENCE [LARGE SCALE GENOMIC DNA]</scope>
    <source>
        <strain evidence="3 10">SMQ-1417</strain>
    </source>
</reference>
<dbReference type="EMBL" id="RHFF01000005">
    <property type="protein sequence ID" value="TGD39557.1"/>
    <property type="molecule type" value="Genomic_DNA"/>
</dbReference>
<dbReference type="Proteomes" id="UP000217564">
    <property type="component" value="Unassembled WGS sequence"/>
</dbReference>
<dbReference type="PROSITE" id="PS51819">
    <property type="entry name" value="VOC"/>
    <property type="match status" value="1"/>
</dbReference>
<dbReference type="Proteomes" id="UP000234327">
    <property type="component" value="Unassembled WGS sequence"/>
</dbReference>
<evidence type="ECO:0000313" key="4">
    <source>
        <dbReference type="EMBL" id="PCC45409.1"/>
    </source>
</evidence>
<dbReference type="OrthoDB" id="2453533at2"/>
<dbReference type="PATRIC" id="fig|1703.10.peg.1627"/>
<evidence type="ECO:0000313" key="5">
    <source>
        <dbReference type="EMBL" id="SMX86722.1"/>
    </source>
</evidence>
<sequence length="110" mass="11882">MFTGLMASITVMDQEQAQDWYTKVFERDPDATPMPGLLEWHFGGEFGVQVWAEPQRAGYSTAVIGESDLDVLADRLSAAGIDHGGPQSGGGQRILQIADPDGNRIVFSGK</sequence>
<evidence type="ECO:0000313" key="9">
    <source>
        <dbReference type="Proteomes" id="UP000234327"/>
    </source>
</evidence>
<evidence type="ECO:0000313" key="8">
    <source>
        <dbReference type="Proteomes" id="UP000217564"/>
    </source>
</evidence>
<dbReference type="Proteomes" id="UP000297736">
    <property type="component" value="Unassembled WGS sequence"/>
</dbReference>
<dbReference type="Gene3D" id="3.10.180.10">
    <property type="entry name" value="2,3-Dihydroxybiphenyl 1,2-Dioxygenase, domain 1"/>
    <property type="match status" value="1"/>
</dbReference>
<dbReference type="EMBL" id="CP025330">
    <property type="protein sequence ID" value="AZT95343.1"/>
    <property type="molecule type" value="Genomic_DNA"/>
</dbReference>
<dbReference type="InterPro" id="IPR029068">
    <property type="entry name" value="Glyas_Bleomycin-R_OHBP_Dase"/>
</dbReference>
<reference evidence="5 9" key="4">
    <citation type="submission" date="2017-03" db="EMBL/GenBank/DDBJ databases">
        <authorList>
            <person name="Afonso C.L."/>
            <person name="Miller P.J."/>
            <person name="Scott M.A."/>
            <person name="Spackman E."/>
            <person name="Goraichik I."/>
            <person name="Dimitrov K.M."/>
            <person name="Suarez D.L."/>
            <person name="Swayne D.E."/>
        </authorList>
    </citation>
    <scope>NUCLEOTIDE SEQUENCE [LARGE SCALE GENOMIC DNA]</scope>
    <source>
        <strain evidence="5">6</strain>
        <strain evidence="9">6(3)</strain>
    </source>
</reference>